<keyword evidence="1" id="KW-0862">Zinc</keyword>
<comment type="caution">
    <text evidence="4">The sequence shown here is derived from an EMBL/GenBank/DDBJ whole genome shotgun (WGS) entry which is preliminary data.</text>
</comment>
<organism evidence="4 5">
    <name type="scientific">Meganyctiphanes norvegica</name>
    <name type="common">Northern krill</name>
    <name type="synonym">Thysanopoda norvegica</name>
    <dbReference type="NCBI Taxonomy" id="48144"/>
    <lineage>
        <taxon>Eukaryota</taxon>
        <taxon>Metazoa</taxon>
        <taxon>Ecdysozoa</taxon>
        <taxon>Arthropoda</taxon>
        <taxon>Crustacea</taxon>
        <taxon>Multicrustacea</taxon>
        <taxon>Malacostraca</taxon>
        <taxon>Eumalacostraca</taxon>
        <taxon>Eucarida</taxon>
        <taxon>Euphausiacea</taxon>
        <taxon>Euphausiidae</taxon>
        <taxon>Meganyctiphanes</taxon>
    </lineage>
</organism>
<feature type="compositionally biased region" description="Polar residues" evidence="2">
    <location>
        <begin position="17"/>
        <end position="26"/>
    </location>
</feature>
<evidence type="ECO:0000256" key="1">
    <source>
        <dbReference type="PROSITE-ProRule" id="PRU00042"/>
    </source>
</evidence>
<accession>A0AAV2RBN6</accession>
<dbReference type="PANTHER" id="PTHR33936:SF25">
    <property type="entry name" value="C2H2-TYPE DOMAIN-CONTAINING PROTEIN"/>
    <property type="match status" value="1"/>
</dbReference>
<protein>
    <recommendedName>
        <fullName evidence="3">C2H2-type domain-containing protein</fullName>
    </recommendedName>
</protein>
<dbReference type="InterPro" id="IPR036236">
    <property type="entry name" value="Znf_C2H2_sf"/>
</dbReference>
<dbReference type="PROSITE" id="PS50157">
    <property type="entry name" value="ZINC_FINGER_C2H2_2"/>
    <property type="match status" value="2"/>
</dbReference>
<gene>
    <name evidence="4" type="ORF">MNOR_LOCUS21628</name>
</gene>
<dbReference type="EMBL" id="CAXKWB010017564">
    <property type="protein sequence ID" value="CAL4119247.1"/>
    <property type="molecule type" value="Genomic_DNA"/>
</dbReference>
<evidence type="ECO:0000256" key="2">
    <source>
        <dbReference type="SAM" id="MobiDB-lite"/>
    </source>
</evidence>
<sequence>DSENEQLESTSKEDLPNENSSESYLTSRRRVIKRPKRFDDSIIDYEPEIKKERKSESNSEIDINGSFFVDTTVTTVKLEKDETSNLEDSLAIRGYMCSKCHSISKSEDEFKEHLHECRVSQVKPHSKRVRKVNKVRKYHERKENQFRCPKCGWTSNKKFNLLRHISRRHGTAYMNYIYNCLDSLCSLTFASVTDLTNHLKEVHPDIVEYYVNETFDSIEDLVNAKQEEAKVIISTNENAYECEKCAMSFPNKDSLSRHSSSKRGCQNSKHTCLHPSCNRVFYRGNIMIRHIKEAHPDIPIEETEHIFKSFDEFLRWKDIEEAISLTKYSEYRGRKLNKDGSCLICFMCVHTGDRDTRPRATSKLHRKGCVKTGLFCPARMTTRAVADGTVYMTYIRTHTHDINVQNTIHYALAPNTIKYIQRQLLQGVHKKKIQQNLRQGYRDSETLDENG</sequence>
<evidence type="ECO:0000259" key="3">
    <source>
        <dbReference type="PROSITE" id="PS50157"/>
    </source>
</evidence>
<dbReference type="PANTHER" id="PTHR33936">
    <property type="entry name" value="PROTEIN CBG17840"/>
    <property type="match status" value="1"/>
</dbReference>
<keyword evidence="1" id="KW-0863">Zinc-finger</keyword>
<dbReference type="AlphaFoldDB" id="A0AAV2RBN6"/>
<feature type="domain" description="C2H2-type" evidence="3">
    <location>
        <begin position="178"/>
        <end position="203"/>
    </location>
</feature>
<dbReference type="PROSITE" id="PS00028">
    <property type="entry name" value="ZINC_FINGER_C2H2_1"/>
    <property type="match status" value="1"/>
</dbReference>
<feature type="region of interest" description="Disordered" evidence="2">
    <location>
        <begin position="1"/>
        <end position="29"/>
    </location>
</feature>
<evidence type="ECO:0000313" key="5">
    <source>
        <dbReference type="Proteomes" id="UP001497623"/>
    </source>
</evidence>
<evidence type="ECO:0000313" key="4">
    <source>
        <dbReference type="EMBL" id="CAL4119247.1"/>
    </source>
</evidence>
<dbReference type="InterPro" id="IPR052797">
    <property type="entry name" value="RegFact_GeneExpr_CellDeath"/>
</dbReference>
<dbReference type="Gene3D" id="3.30.160.60">
    <property type="entry name" value="Classic Zinc Finger"/>
    <property type="match status" value="2"/>
</dbReference>
<dbReference type="InterPro" id="IPR013087">
    <property type="entry name" value="Znf_C2H2_type"/>
</dbReference>
<dbReference type="Proteomes" id="UP001497623">
    <property type="component" value="Unassembled WGS sequence"/>
</dbReference>
<dbReference type="GO" id="GO:0008270">
    <property type="term" value="F:zinc ion binding"/>
    <property type="evidence" value="ECO:0007669"/>
    <property type="project" value="UniProtKB-KW"/>
</dbReference>
<name>A0AAV2RBN6_MEGNR</name>
<dbReference type="SUPFAM" id="SSF57667">
    <property type="entry name" value="beta-beta-alpha zinc fingers"/>
    <property type="match status" value="1"/>
</dbReference>
<dbReference type="SMART" id="SM00355">
    <property type="entry name" value="ZnF_C2H2"/>
    <property type="match status" value="5"/>
</dbReference>
<keyword evidence="1" id="KW-0479">Metal-binding</keyword>
<feature type="non-terminal residue" evidence="4">
    <location>
        <position position="1"/>
    </location>
</feature>
<reference evidence="4 5" key="1">
    <citation type="submission" date="2024-05" db="EMBL/GenBank/DDBJ databases">
        <authorList>
            <person name="Wallberg A."/>
        </authorList>
    </citation>
    <scope>NUCLEOTIDE SEQUENCE [LARGE SCALE GENOMIC DNA]</scope>
</reference>
<keyword evidence="5" id="KW-1185">Reference proteome</keyword>
<dbReference type="Pfam" id="PF00096">
    <property type="entry name" value="zf-C2H2"/>
    <property type="match status" value="1"/>
</dbReference>
<feature type="non-terminal residue" evidence="4">
    <location>
        <position position="451"/>
    </location>
</feature>
<proteinExistence type="predicted"/>
<feature type="domain" description="C2H2-type" evidence="3">
    <location>
        <begin position="240"/>
        <end position="275"/>
    </location>
</feature>